<keyword evidence="9" id="KW-1185">Reference proteome</keyword>
<dbReference type="InterPro" id="IPR001444">
    <property type="entry name" value="Flag_bb_rod_N"/>
</dbReference>
<dbReference type="Proteomes" id="UP000192761">
    <property type="component" value="Unassembled WGS sequence"/>
</dbReference>
<dbReference type="RefSeq" id="WP_139798870.1">
    <property type="nucleotide sequence ID" value="NZ_FWXD01000018.1"/>
</dbReference>
<dbReference type="AlphaFoldDB" id="A0A1W1XUR5"/>
<keyword evidence="8" id="KW-0966">Cell projection</keyword>
<evidence type="ECO:0000313" key="9">
    <source>
        <dbReference type="Proteomes" id="UP000192761"/>
    </source>
</evidence>
<dbReference type="GO" id="GO:0071978">
    <property type="term" value="P:bacterial-type flagellum-dependent swarming motility"/>
    <property type="evidence" value="ECO:0007669"/>
    <property type="project" value="TreeGrafter"/>
</dbReference>
<organism evidence="8 9">
    <name type="scientific">Andreprevotia lacus DSM 23236</name>
    <dbReference type="NCBI Taxonomy" id="1121001"/>
    <lineage>
        <taxon>Bacteria</taxon>
        <taxon>Pseudomonadati</taxon>
        <taxon>Pseudomonadota</taxon>
        <taxon>Betaproteobacteria</taxon>
        <taxon>Neisseriales</taxon>
        <taxon>Chitinibacteraceae</taxon>
        <taxon>Andreprevotia</taxon>
    </lineage>
</organism>
<dbReference type="InterPro" id="IPR053967">
    <property type="entry name" value="LlgE_F_G-like_D1"/>
</dbReference>
<accession>A0A1W1XUR5</accession>
<keyword evidence="8" id="KW-0282">Flagellum</keyword>
<dbReference type="Pfam" id="PF00460">
    <property type="entry name" value="Flg_bb_rod"/>
    <property type="match status" value="1"/>
</dbReference>
<dbReference type="STRING" id="1121001.SAMN02745857_02946"/>
<comment type="similarity">
    <text evidence="2 4">Belongs to the flagella basal body rod proteins family.</text>
</comment>
<name>A0A1W1XUR5_9NEIS</name>
<keyword evidence="8" id="KW-0969">Cilium</keyword>
<sequence>MIDALYLGVSGMSSQQAQIDAIAQNLTNMNTPGFKATRVQFHEVMNKGMSAADATGGAPVMQPGGVAANPLQFDFTQGSLRVTGTDADIAIDGTGFFKVALSDGTAAYVRGGTLSVDDNGVLMTAQGYALEPKVQLPTNATGWKVYPDGRVEAHFPSGTAPVEIARLELSRFARADALEGMGNGLFRSTAASGEAVTGTPGKDGMGTLAQGQLEGANVNMIDEMARLMLAQRGYELSSKLVQTADELMGMVNNLRR</sequence>
<protein>
    <submittedName>
        <fullName evidence="8">Flagellar basal-body rod protein FlgG</fullName>
    </submittedName>
</protein>
<dbReference type="GO" id="GO:0009425">
    <property type="term" value="C:bacterial-type flagellum basal body"/>
    <property type="evidence" value="ECO:0007669"/>
    <property type="project" value="UniProtKB-SubCell"/>
</dbReference>
<evidence type="ECO:0000256" key="2">
    <source>
        <dbReference type="ARBA" id="ARBA00009677"/>
    </source>
</evidence>
<dbReference type="InterPro" id="IPR010930">
    <property type="entry name" value="Flg_bb/hook_C_dom"/>
</dbReference>
<dbReference type="SUPFAM" id="SSF117143">
    <property type="entry name" value="Flagellar hook protein flgE"/>
    <property type="match status" value="1"/>
</dbReference>
<evidence type="ECO:0000256" key="3">
    <source>
        <dbReference type="ARBA" id="ARBA00023143"/>
    </source>
</evidence>
<dbReference type="Pfam" id="PF06429">
    <property type="entry name" value="Flg_bbr_C"/>
    <property type="match status" value="1"/>
</dbReference>
<comment type="subcellular location">
    <subcellularLocation>
        <location evidence="1 4">Bacterial flagellum basal body</location>
    </subcellularLocation>
</comment>
<evidence type="ECO:0000256" key="1">
    <source>
        <dbReference type="ARBA" id="ARBA00004117"/>
    </source>
</evidence>
<evidence type="ECO:0000313" key="8">
    <source>
        <dbReference type="EMBL" id="SMC27699.1"/>
    </source>
</evidence>
<dbReference type="PANTHER" id="PTHR30435">
    <property type="entry name" value="FLAGELLAR PROTEIN"/>
    <property type="match status" value="1"/>
</dbReference>
<reference evidence="8 9" key="1">
    <citation type="submission" date="2017-04" db="EMBL/GenBank/DDBJ databases">
        <authorList>
            <person name="Afonso C.L."/>
            <person name="Miller P.J."/>
            <person name="Scott M.A."/>
            <person name="Spackman E."/>
            <person name="Goraichik I."/>
            <person name="Dimitrov K.M."/>
            <person name="Suarez D.L."/>
            <person name="Swayne D.E."/>
        </authorList>
    </citation>
    <scope>NUCLEOTIDE SEQUENCE [LARGE SCALE GENOMIC DNA]</scope>
    <source>
        <strain evidence="8 9">DSM 23236</strain>
    </source>
</reference>
<evidence type="ECO:0000256" key="4">
    <source>
        <dbReference type="RuleBase" id="RU362116"/>
    </source>
</evidence>
<keyword evidence="3 4" id="KW-0975">Bacterial flagellum</keyword>
<gene>
    <name evidence="8" type="ORF">SAMN02745857_02946</name>
</gene>
<dbReference type="EMBL" id="FWXD01000018">
    <property type="protein sequence ID" value="SMC27699.1"/>
    <property type="molecule type" value="Genomic_DNA"/>
</dbReference>
<dbReference type="Pfam" id="PF22692">
    <property type="entry name" value="LlgE_F_G_D1"/>
    <property type="match status" value="1"/>
</dbReference>
<feature type="domain" description="Flagellar basal body rod protein N-terminal" evidence="5">
    <location>
        <begin position="5"/>
        <end position="35"/>
    </location>
</feature>
<evidence type="ECO:0000259" key="6">
    <source>
        <dbReference type="Pfam" id="PF06429"/>
    </source>
</evidence>
<dbReference type="OrthoDB" id="9804559at2"/>
<dbReference type="NCBIfam" id="TIGR03506">
    <property type="entry name" value="FlgEFG_subfam"/>
    <property type="match status" value="2"/>
</dbReference>
<feature type="domain" description="Flagellar hook protein FlgE/F/G-like D1" evidence="7">
    <location>
        <begin position="90"/>
        <end position="153"/>
    </location>
</feature>
<evidence type="ECO:0000259" key="5">
    <source>
        <dbReference type="Pfam" id="PF00460"/>
    </source>
</evidence>
<feature type="domain" description="Flagellar basal-body/hook protein C-terminal" evidence="6">
    <location>
        <begin position="209"/>
        <end position="254"/>
    </location>
</feature>
<dbReference type="PANTHER" id="PTHR30435:SF19">
    <property type="entry name" value="FLAGELLAR BASAL-BODY ROD PROTEIN FLGG"/>
    <property type="match status" value="1"/>
</dbReference>
<evidence type="ECO:0000259" key="7">
    <source>
        <dbReference type="Pfam" id="PF22692"/>
    </source>
</evidence>
<dbReference type="InterPro" id="IPR037925">
    <property type="entry name" value="FlgE/F/G-like"/>
</dbReference>
<proteinExistence type="inferred from homology"/>
<dbReference type="InterPro" id="IPR020013">
    <property type="entry name" value="Flagellar_FlgE/F/G"/>
</dbReference>